<keyword evidence="2" id="KW-0812">Transmembrane</keyword>
<accession>A0A433WD16</accession>
<dbReference type="GO" id="GO:0017004">
    <property type="term" value="P:cytochrome complex assembly"/>
    <property type="evidence" value="ECO:0007669"/>
    <property type="project" value="UniProtKB-KW"/>
</dbReference>
<evidence type="ECO:0000256" key="4">
    <source>
        <dbReference type="ARBA" id="ARBA00022989"/>
    </source>
</evidence>
<sequence>MKQLLSFLIPLFAMFGLQASAQEQSPKPVKWQFSVEKKSDKEYILHAKSSIDKGWLLFSTTMGNDDPNTRIALDSSIKGTVGGITEQGKLENRKEPLFDNIDIKYFEQEATFDVAVNADAPLTKLKGTVSYMVLKGEEVLPEEEKFDIAVGNGPATATTEPAATETASGDVAEDDASNKSLWWIFIASFGGGFIALITPCVFSMIPITVSFFTKRSKTRAEGIKNAFTYSLSIIIIYTFLGFLITKIFGASALNSLASNGIANMIFFVIFLLFAFSFLGAFEISLPSSWANVSDSKAGMGSMLGIFFMALTLAIVSFSCTGPILGNLLVLAAKGGNTGPLVGMFGFSLALAIPFSLFALFPSLLNKIGKSGGWLNAVKVTLGFVELALALKFFSNVDMAYHWNLLDREIFLALWIAIFGLLTLYLIGKLKFSHDSDVPFLSVTRLSFALVTFSFVIYMIPGMWGAPLKGISGFLPHEGSQDFNLNKSLTDIRVSLESGGGGGNTSSGTTAVVKPKKLVDILHSEIPGVDNLFFDYEEALAAAKAANKPLMLDFTGHTCVNCRKFEKSVLSDPRVMKIMRNDFVVASLYTDEKTSLPDAEQYTSKFDGSKVTNIGQKNLDLEATHFKRNSQPYYIPVDLEGKALVNKGYGYDPKEDADAFIQYLESAKAEFAKRQGK</sequence>
<dbReference type="Proteomes" id="UP000281028">
    <property type="component" value="Unassembled WGS sequence"/>
</dbReference>
<evidence type="ECO:0000313" key="8">
    <source>
        <dbReference type="Proteomes" id="UP000281028"/>
    </source>
</evidence>
<dbReference type="Pfam" id="PF13899">
    <property type="entry name" value="Thioredoxin_7"/>
    <property type="match status" value="1"/>
</dbReference>
<protein>
    <submittedName>
        <fullName evidence="7">DUF255 domain-containing protein</fullName>
    </submittedName>
</protein>
<reference evidence="7" key="1">
    <citation type="submission" date="2020-05" db="EMBL/GenBank/DDBJ databases">
        <title>Chitinophaga laudate sp. nov., isolated from a tropical peat swamp.</title>
        <authorList>
            <person name="Goh C.B.S."/>
            <person name="Lee M.S."/>
            <person name="Parimannan S."/>
            <person name="Pasbakhsh P."/>
            <person name="Yule C.M."/>
            <person name="Rajandas H."/>
            <person name="Loke S."/>
            <person name="Croft L."/>
            <person name="Tan J.B.L."/>
        </authorList>
    </citation>
    <scope>NUCLEOTIDE SEQUENCE</scope>
    <source>
        <strain evidence="7">Mgbs1</strain>
    </source>
</reference>
<evidence type="ECO:0000313" key="7">
    <source>
        <dbReference type="EMBL" id="NSL88581.1"/>
    </source>
</evidence>
<keyword evidence="8" id="KW-1185">Reference proteome</keyword>
<evidence type="ECO:0000256" key="2">
    <source>
        <dbReference type="ARBA" id="ARBA00022692"/>
    </source>
</evidence>
<evidence type="ECO:0000256" key="1">
    <source>
        <dbReference type="ARBA" id="ARBA00004141"/>
    </source>
</evidence>
<dbReference type="InterPro" id="IPR036249">
    <property type="entry name" value="Thioredoxin-like_sf"/>
</dbReference>
<dbReference type="GO" id="GO:0045454">
    <property type="term" value="P:cell redox homeostasis"/>
    <property type="evidence" value="ECO:0007669"/>
    <property type="project" value="TreeGrafter"/>
</dbReference>
<comment type="caution">
    <text evidence="7">The sequence shown here is derived from an EMBL/GenBank/DDBJ whole genome shotgun (WGS) entry which is preliminary data.</text>
</comment>
<dbReference type="OrthoDB" id="9811036at2"/>
<dbReference type="PANTHER" id="PTHR32234">
    <property type="entry name" value="THIOL:DISULFIDE INTERCHANGE PROTEIN DSBD"/>
    <property type="match status" value="1"/>
</dbReference>
<gene>
    <name evidence="7" type="ORF">ECE50_017195</name>
</gene>
<dbReference type="PANTHER" id="PTHR32234:SF0">
    <property type="entry name" value="THIOL:DISULFIDE INTERCHANGE PROTEIN DSBD"/>
    <property type="match status" value="1"/>
</dbReference>
<keyword evidence="4" id="KW-1133">Transmembrane helix</keyword>
<evidence type="ECO:0000256" key="5">
    <source>
        <dbReference type="ARBA" id="ARBA00023136"/>
    </source>
</evidence>
<evidence type="ECO:0000259" key="6">
    <source>
        <dbReference type="Pfam" id="PF02683"/>
    </source>
</evidence>
<keyword evidence="5" id="KW-0472">Membrane</keyword>
<comment type="subcellular location">
    <subcellularLocation>
        <location evidence="1">Membrane</location>
        <topology evidence="1">Multi-pass membrane protein</topology>
    </subcellularLocation>
</comment>
<dbReference type="EMBL" id="RIAR02000001">
    <property type="protein sequence ID" value="NSL88581.1"/>
    <property type="molecule type" value="Genomic_DNA"/>
</dbReference>
<dbReference type="Pfam" id="PF02683">
    <property type="entry name" value="DsbD_TM"/>
    <property type="match status" value="1"/>
</dbReference>
<keyword evidence="3" id="KW-0201">Cytochrome c-type biogenesis</keyword>
<dbReference type="InterPro" id="IPR003834">
    <property type="entry name" value="Cyt_c_assmbl_TM_dom"/>
</dbReference>
<dbReference type="AlphaFoldDB" id="A0A433WD16"/>
<dbReference type="SUPFAM" id="SSF52833">
    <property type="entry name" value="Thioredoxin-like"/>
    <property type="match status" value="1"/>
</dbReference>
<proteinExistence type="predicted"/>
<evidence type="ECO:0000256" key="3">
    <source>
        <dbReference type="ARBA" id="ARBA00022748"/>
    </source>
</evidence>
<dbReference type="GO" id="GO:0015035">
    <property type="term" value="F:protein-disulfide reductase activity"/>
    <property type="evidence" value="ECO:0007669"/>
    <property type="project" value="TreeGrafter"/>
</dbReference>
<dbReference type="GO" id="GO:0016020">
    <property type="term" value="C:membrane"/>
    <property type="evidence" value="ECO:0007669"/>
    <property type="project" value="UniProtKB-SubCell"/>
</dbReference>
<name>A0A433WD16_9BACT</name>
<organism evidence="7 8">
    <name type="scientific">Chitinophaga solisilvae</name>
    <dbReference type="NCBI Taxonomy" id="1233460"/>
    <lineage>
        <taxon>Bacteria</taxon>
        <taxon>Pseudomonadati</taxon>
        <taxon>Bacteroidota</taxon>
        <taxon>Chitinophagia</taxon>
        <taxon>Chitinophagales</taxon>
        <taxon>Chitinophagaceae</taxon>
        <taxon>Chitinophaga</taxon>
    </lineage>
</organism>
<dbReference type="Gene3D" id="3.40.30.10">
    <property type="entry name" value="Glutaredoxin"/>
    <property type="match status" value="1"/>
</dbReference>
<feature type="domain" description="Cytochrome C biogenesis protein transmembrane" evidence="6">
    <location>
        <begin position="181"/>
        <end position="394"/>
    </location>
</feature>